<name>A0A198UDF7_MORCA</name>
<dbReference type="GO" id="GO:0016763">
    <property type="term" value="F:pentosyltransferase activity"/>
    <property type="evidence" value="ECO:0007669"/>
    <property type="project" value="InterPro"/>
</dbReference>
<dbReference type="Proteomes" id="UP000078228">
    <property type="component" value="Unassembled WGS sequence"/>
</dbReference>
<keyword evidence="3 11" id="KW-0328">Glycosyltransferase</keyword>
<feature type="domain" description="Glycosyl transferase family 51" evidence="12">
    <location>
        <begin position="51"/>
        <end position="217"/>
    </location>
</feature>
<keyword evidence="2 11" id="KW-0997">Cell inner membrane</keyword>
<evidence type="ECO:0000256" key="6">
    <source>
        <dbReference type="ARBA" id="ARBA00022960"/>
    </source>
</evidence>
<comment type="function">
    <text evidence="11">Peptidoglycan polymerase that catalyzes glycan chain elongation from lipid-linked precursors.</text>
</comment>
<evidence type="ECO:0000313" key="13">
    <source>
        <dbReference type="EMBL" id="OAU94424.1"/>
    </source>
</evidence>
<keyword evidence="10 11" id="KW-0961">Cell wall biogenesis/degradation</keyword>
<organism evidence="13 14">
    <name type="scientific">Moraxella catarrhalis</name>
    <name type="common">Branhamella catarrhalis</name>
    <dbReference type="NCBI Taxonomy" id="480"/>
    <lineage>
        <taxon>Bacteria</taxon>
        <taxon>Pseudomonadati</taxon>
        <taxon>Pseudomonadota</taxon>
        <taxon>Gammaproteobacteria</taxon>
        <taxon>Moraxellales</taxon>
        <taxon>Moraxellaceae</taxon>
        <taxon>Moraxella</taxon>
    </lineage>
</organism>
<keyword evidence="9 11" id="KW-0472">Membrane</keyword>
<evidence type="ECO:0000256" key="8">
    <source>
        <dbReference type="ARBA" id="ARBA00022989"/>
    </source>
</evidence>
<reference evidence="13 14" key="1">
    <citation type="journal article" date="2016" name="Genome Biol. Evol.">
        <title>Comparative Genomic Analyses of the Moraxella catarrhalis Serosensitive and Seroresistant Lineages Demonstrate Their Independent Evolution.</title>
        <authorList>
            <person name="Earl J.P."/>
            <person name="de Vries S.P."/>
            <person name="Ahmed A."/>
            <person name="Powell E."/>
            <person name="Schultz M.P."/>
            <person name="Hermans P.W."/>
            <person name="Hill D.J."/>
            <person name="Zhou Z."/>
            <person name="Constantinidou C.I."/>
            <person name="Hu F.Z."/>
            <person name="Bootsma H.J."/>
            <person name="Ehrlich G.D."/>
        </authorList>
    </citation>
    <scope>NUCLEOTIDE SEQUENCE [LARGE SCALE GENOMIC DNA]</scope>
    <source>
        <strain evidence="13 14">Z7542</strain>
    </source>
</reference>
<dbReference type="AlphaFoldDB" id="A0A198UDF7"/>
<comment type="subcellular location">
    <subcellularLocation>
        <location evidence="11">Cell inner membrane</location>
        <topology evidence="11">Single-pass membrane protein</topology>
    </subcellularLocation>
</comment>
<dbReference type="GO" id="GO:0071555">
    <property type="term" value="P:cell wall organization"/>
    <property type="evidence" value="ECO:0007669"/>
    <property type="project" value="UniProtKB-KW"/>
</dbReference>
<comment type="similarity">
    <text evidence="11">Belongs to the glycosyltransferase 51 family.</text>
</comment>
<comment type="pathway">
    <text evidence="11">Cell wall biogenesis; peptidoglycan biosynthesis.</text>
</comment>
<dbReference type="RefSeq" id="WP_064611475.1">
    <property type="nucleotide sequence ID" value="NZ_LXHB01000098.1"/>
</dbReference>
<comment type="caution">
    <text evidence="13">The sequence shown here is derived from an EMBL/GenBank/DDBJ whole genome shotgun (WGS) entry which is preliminary data.</text>
</comment>
<evidence type="ECO:0000313" key="14">
    <source>
        <dbReference type="Proteomes" id="UP000078228"/>
    </source>
</evidence>
<evidence type="ECO:0000256" key="9">
    <source>
        <dbReference type="ARBA" id="ARBA00023136"/>
    </source>
</evidence>
<dbReference type="NCBIfam" id="TIGR02070">
    <property type="entry name" value="mono_pep_trsgly"/>
    <property type="match status" value="1"/>
</dbReference>
<dbReference type="PANTHER" id="PTHR30400:SF0">
    <property type="entry name" value="BIOSYNTHETIC PEPTIDOGLYCAN TRANSGLYCOSYLASE"/>
    <property type="match status" value="1"/>
</dbReference>
<dbReference type="HAMAP" id="MF_00766">
    <property type="entry name" value="PGT_MtgA"/>
    <property type="match status" value="1"/>
</dbReference>
<dbReference type="eggNOG" id="COG0744">
    <property type="taxonomic scope" value="Bacteria"/>
</dbReference>
<dbReference type="GO" id="GO:0008360">
    <property type="term" value="P:regulation of cell shape"/>
    <property type="evidence" value="ECO:0007669"/>
    <property type="project" value="UniProtKB-KW"/>
</dbReference>
<dbReference type="GO" id="GO:0009252">
    <property type="term" value="P:peptidoglycan biosynthetic process"/>
    <property type="evidence" value="ECO:0007669"/>
    <property type="project" value="UniProtKB-UniRule"/>
</dbReference>
<gene>
    <name evidence="11" type="primary">mtgA</name>
    <name evidence="13" type="ORF">AO384_1781</name>
</gene>
<dbReference type="Pfam" id="PF00912">
    <property type="entry name" value="Transgly"/>
    <property type="match status" value="1"/>
</dbReference>
<dbReference type="GO" id="GO:0008955">
    <property type="term" value="F:peptidoglycan glycosyltransferase activity"/>
    <property type="evidence" value="ECO:0007669"/>
    <property type="project" value="UniProtKB-UniRule"/>
</dbReference>
<evidence type="ECO:0000259" key="12">
    <source>
        <dbReference type="Pfam" id="PF00912"/>
    </source>
</evidence>
<accession>A0A198UDF7</accession>
<keyword evidence="6 11" id="KW-0133">Cell shape</keyword>
<dbReference type="InterPro" id="IPR011812">
    <property type="entry name" value="Pep_trsgly"/>
</dbReference>
<dbReference type="InterPro" id="IPR036950">
    <property type="entry name" value="PBP_transglycosylase"/>
</dbReference>
<evidence type="ECO:0000256" key="3">
    <source>
        <dbReference type="ARBA" id="ARBA00022676"/>
    </source>
</evidence>
<proteinExistence type="inferred from homology"/>
<dbReference type="EMBL" id="LXHC01000028">
    <property type="protein sequence ID" value="OAU94424.1"/>
    <property type="molecule type" value="Genomic_DNA"/>
</dbReference>
<dbReference type="SUPFAM" id="SSF53955">
    <property type="entry name" value="Lysozyme-like"/>
    <property type="match status" value="1"/>
</dbReference>
<dbReference type="PATRIC" id="fig|480.237.peg.363"/>
<dbReference type="PANTHER" id="PTHR30400">
    <property type="entry name" value="MONOFUNCTIONAL BIOSYNTHETIC PEPTIDOGLYCAN TRANSGLYCOSYLASE"/>
    <property type="match status" value="1"/>
</dbReference>
<dbReference type="GO" id="GO:0005886">
    <property type="term" value="C:plasma membrane"/>
    <property type="evidence" value="ECO:0007669"/>
    <property type="project" value="UniProtKB-SubCell"/>
</dbReference>
<evidence type="ECO:0000256" key="10">
    <source>
        <dbReference type="ARBA" id="ARBA00023316"/>
    </source>
</evidence>
<evidence type="ECO:0000256" key="7">
    <source>
        <dbReference type="ARBA" id="ARBA00022984"/>
    </source>
</evidence>
<dbReference type="OrthoDB" id="9766909at2"/>
<evidence type="ECO:0000256" key="5">
    <source>
        <dbReference type="ARBA" id="ARBA00022692"/>
    </source>
</evidence>
<keyword evidence="14" id="KW-1185">Reference proteome</keyword>
<dbReference type="GO" id="GO:0009274">
    <property type="term" value="C:peptidoglycan-based cell wall"/>
    <property type="evidence" value="ECO:0007669"/>
    <property type="project" value="InterPro"/>
</dbReference>
<keyword evidence="7 11" id="KW-0573">Peptidoglycan synthesis</keyword>
<keyword evidence="8 11" id="KW-1133">Transmembrane helix</keyword>
<dbReference type="InterPro" id="IPR023346">
    <property type="entry name" value="Lysozyme-like_dom_sf"/>
</dbReference>
<evidence type="ECO:0000256" key="4">
    <source>
        <dbReference type="ARBA" id="ARBA00022679"/>
    </source>
</evidence>
<evidence type="ECO:0000256" key="1">
    <source>
        <dbReference type="ARBA" id="ARBA00022475"/>
    </source>
</evidence>
<dbReference type="UniPathway" id="UPA00219"/>
<protein>
    <recommendedName>
        <fullName evidence="11">Biosynthetic peptidoglycan transglycosylase</fullName>
        <ecNumber evidence="11">2.4.99.28</ecNumber>
    </recommendedName>
    <alternativeName>
        <fullName evidence="11">Glycan polymerase</fullName>
    </alternativeName>
    <alternativeName>
        <fullName evidence="11">Peptidoglycan glycosyltransferase MtgA</fullName>
        <shortName evidence="11">PGT</shortName>
    </alternativeName>
</protein>
<keyword evidence="4 11" id="KW-0808">Transferase</keyword>
<keyword evidence="5 11" id="KW-0812">Transmembrane</keyword>
<dbReference type="Gene3D" id="1.10.3810.10">
    <property type="entry name" value="Biosynthetic peptidoglycan transglycosylase-like"/>
    <property type="match status" value="1"/>
</dbReference>
<keyword evidence="1 11" id="KW-1003">Cell membrane</keyword>
<evidence type="ECO:0000256" key="2">
    <source>
        <dbReference type="ARBA" id="ARBA00022519"/>
    </source>
</evidence>
<dbReference type="InterPro" id="IPR001264">
    <property type="entry name" value="Glyco_trans_51"/>
</dbReference>
<dbReference type="EC" id="2.4.99.28" evidence="11"/>
<comment type="catalytic activity">
    <reaction evidence="11">
        <text>[GlcNAc-(1-&gt;4)-Mur2Ac(oyl-L-Ala-gamma-D-Glu-L-Lys-D-Ala-D-Ala)](n)-di-trans,octa-cis-undecaprenyl diphosphate + beta-D-GlcNAc-(1-&gt;4)-Mur2Ac(oyl-L-Ala-gamma-D-Glu-L-Lys-D-Ala-D-Ala)-di-trans,octa-cis-undecaprenyl diphosphate = [GlcNAc-(1-&gt;4)-Mur2Ac(oyl-L-Ala-gamma-D-Glu-L-Lys-D-Ala-D-Ala)](n+1)-di-trans,octa-cis-undecaprenyl diphosphate + di-trans,octa-cis-undecaprenyl diphosphate + H(+)</text>
        <dbReference type="Rhea" id="RHEA:23708"/>
        <dbReference type="Rhea" id="RHEA-COMP:9602"/>
        <dbReference type="Rhea" id="RHEA-COMP:9603"/>
        <dbReference type="ChEBI" id="CHEBI:15378"/>
        <dbReference type="ChEBI" id="CHEBI:58405"/>
        <dbReference type="ChEBI" id="CHEBI:60033"/>
        <dbReference type="ChEBI" id="CHEBI:78435"/>
        <dbReference type="EC" id="2.4.99.28"/>
    </reaction>
</comment>
<sequence length="223" mass="25431">MFRTFFKWILTPLLVLFFSFHMMVMGLLVVWGNLPVQNSAFMLWHRLSGGHVTQIWVDYEHIAKSAKQAAIASEDGKFVAHYGFDFDSMQKAMHRNESQGAVSVGGSTISQQLAKNLFLTSHRSYVRKAEEAIIVVMMETLWSKQRILEVYLNVAEFGEGIYGIEAASRHYFGRSAANLSRDQAALLIGLLPNPKYYGERLNAKRLKNKQRIIMRRMNGAQIP</sequence>
<evidence type="ECO:0000256" key="11">
    <source>
        <dbReference type="HAMAP-Rule" id="MF_00766"/>
    </source>
</evidence>